<dbReference type="UniPathway" id="UPA00143"/>
<keyword evidence="13 14" id="KW-0040">ANK repeat</keyword>
<dbReference type="EMBL" id="KE525231">
    <property type="protein sequence ID" value="KFB43018.1"/>
    <property type="molecule type" value="Genomic_DNA"/>
</dbReference>
<dbReference type="InterPro" id="IPR042056">
    <property type="entry name" value="MIB1/2_ZZ"/>
</dbReference>
<dbReference type="FunFam" id="1.25.40.20:FF:000445">
    <property type="entry name" value="E3 ubiquitin-protein ligase mind-bomb"/>
    <property type="match status" value="1"/>
</dbReference>
<dbReference type="OrthoDB" id="2122982at2759"/>
<evidence type="ECO:0000259" key="18">
    <source>
        <dbReference type="PROSITE" id="PS50135"/>
    </source>
</evidence>
<dbReference type="Gene3D" id="3.30.40.10">
    <property type="entry name" value="Zinc/RING finger domain, C3HC4 (zinc finger)"/>
    <property type="match status" value="2"/>
</dbReference>
<dbReference type="FunFam" id="2.30.30.40:FF:000078">
    <property type="entry name" value="Putative e3 ubiquitin-protein ligase mib2"/>
    <property type="match status" value="1"/>
</dbReference>
<dbReference type="GO" id="GO:0008270">
    <property type="term" value="F:zinc ion binding"/>
    <property type="evidence" value="ECO:0007669"/>
    <property type="project" value="UniProtKB-KW"/>
</dbReference>
<dbReference type="InterPro" id="IPR037252">
    <property type="entry name" value="Mib_Herc2_sf"/>
</dbReference>
<evidence type="ECO:0000256" key="2">
    <source>
        <dbReference type="ARBA" id="ARBA00004496"/>
    </source>
</evidence>
<name>A0A084VYH4_ANOSI</name>
<feature type="repeat" description="ANK" evidence="14">
    <location>
        <begin position="685"/>
        <end position="717"/>
    </location>
</feature>
<proteinExistence type="predicted"/>
<feature type="compositionally biased region" description="Low complexity" evidence="16">
    <location>
        <begin position="1160"/>
        <end position="1171"/>
    </location>
</feature>
<dbReference type="Gene3D" id="2.30.30.40">
    <property type="entry name" value="SH3 Domains"/>
    <property type="match status" value="2"/>
</dbReference>
<dbReference type="PROSITE" id="PS50088">
    <property type="entry name" value="ANK_REPEAT"/>
    <property type="match status" value="5"/>
</dbReference>
<dbReference type="Pfam" id="PF13920">
    <property type="entry name" value="zf-C3HC4_3"/>
    <property type="match status" value="2"/>
</dbReference>
<dbReference type="Pfam" id="PF06701">
    <property type="entry name" value="MIB_HERC2"/>
    <property type="match status" value="2"/>
</dbReference>
<evidence type="ECO:0000256" key="1">
    <source>
        <dbReference type="ARBA" id="ARBA00000900"/>
    </source>
</evidence>
<feature type="compositionally biased region" description="Pro residues" evidence="16">
    <location>
        <begin position="1200"/>
        <end position="1217"/>
    </location>
</feature>
<dbReference type="CDD" id="cd02339">
    <property type="entry name" value="ZZ_Mind_bomb"/>
    <property type="match status" value="1"/>
</dbReference>
<dbReference type="Pfam" id="PF13637">
    <property type="entry name" value="Ank_4"/>
    <property type="match status" value="1"/>
</dbReference>
<dbReference type="Pfam" id="PF18346">
    <property type="entry name" value="SH3_15"/>
    <property type="match status" value="2"/>
</dbReference>
<dbReference type="InterPro" id="IPR043145">
    <property type="entry name" value="Znf_ZZ_sf"/>
</dbReference>
<dbReference type="SUPFAM" id="SSF57850">
    <property type="entry name" value="RING/U-box"/>
    <property type="match status" value="1"/>
</dbReference>
<evidence type="ECO:0000256" key="9">
    <source>
        <dbReference type="ARBA" id="ARBA00022771"/>
    </source>
</evidence>
<dbReference type="FunFam" id="3.30.40.10:FF:000393">
    <property type="entry name" value="CLUMA_CG014158, isoform A"/>
    <property type="match status" value="1"/>
</dbReference>
<dbReference type="PROSITE" id="PS50297">
    <property type="entry name" value="ANK_REP_REGION"/>
    <property type="match status" value="5"/>
</dbReference>
<evidence type="ECO:0000256" key="8">
    <source>
        <dbReference type="ARBA" id="ARBA00022737"/>
    </source>
</evidence>
<feature type="repeat" description="ANK" evidence="14">
    <location>
        <begin position="786"/>
        <end position="810"/>
    </location>
</feature>
<dbReference type="VEuPathDB" id="VectorBase:ASIC010691"/>
<dbReference type="InterPro" id="IPR040847">
    <property type="entry name" value="SH3_15"/>
</dbReference>
<dbReference type="EC" id="2.3.2.27" evidence="4"/>
<reference evidence="20 22" key="1">
    <citation type="journal article" date="2014" name="BMC Genomics">
        <title>Genome sequence of Anopheles sinensis provides insight into genetics basis of mosquito competence for malaria parasites.</title>
        <authorList>
            <person name="Zhou D."/>
            <person name="Zhang D."/>
            <person name="Ding G."/>
            <person name="Shi L."/>
            <person name="Hou Q."/>
            <person name="Ye Y."/>
            <person name="Xu Y."/>
            <person name="Zhou H."/>
            <person name="Xiong C."/>
            <person name="Li S."/>
            <person name="Yu J."/>
            <person name="Hong S."/>
            <person name="Yu X."/>
            <person name="Zou P."/>
            <person name="Chen C."/>
            <person name="Chang X."/>
            <person name="Wang W."/>
            <person name="Lv Y."/>
            <person name="Sun Y."/>
            <person name="Ma L."/>
            <person name="Shen B."/>
            <person name="Zhu C."/>
        </authorList>
    </citation>
    <scope>NUCLEOTIDE SEQUENCE [LARGE SCALE GENOMIC DNA]</scope>
</reference>
<keyword evidence="5" id="KW-0963">Cytoplasm</keyword>
<dbReference type="GO" id="GO:0007219">
    <property type="term" value="P:Notch signaling pathway"/>
    <property type="evidence" value="ECO:0007669"/>
    <property type="project" value="UniProtKB-KW"/>
</dbReference>
<reference evidence="21" key="2">
    <citation type="submission" date="2020-05" db="UniProtKB">
        <authorList>
            <consortium name="EnsemblMetazoa"/>
        </authorList>
    </citation>
    <scope>IDENTIFICATION</scope>
</reference>
<organism evidence="20">
    <name type="scientific">Anopheles sinensis</name>
    <name type="common">Mosquito</name>
    <dbReference type="NCBI Taxonomy" id="74873"/>
    <lineage>
        <taxon>Eukaryota</taxon>
        <taxon>Metazoa</taxon>
        <taxon>Ecdysozoa</taxon>
        <taxon>Arthropoda</taxon>
        <taxon>Hexapoda</taxon>
        <taxon>Insecta</taxon>
        <taxon>Pterygota</taxon>
        <taxon>Neoptera</taxon>
        <taxon>Endopterygota</taxon>
        <taxon>Diptera</taxon>
        <taxon>Nematocera</taxon>
        <taxon>Culicoidea</taxon>
        <taxon>Culicidae</taxon>
        <taxon>Anophelinae</taxon>
        <taxon>Anopheles</taxon>
    </lineage>
</organism>
<dbReference type="InterPro" id="IPR013083">
    <property type="entry name" value="Znf_RING/FYVE/PHD"/>
</dbReference>
<dbReference type="Gene3D" id="3.30.60.90">
    <property type="match status" value="1"/>
</dbReference>
<evidence type="ECO:0000256" key="13">
    <source>
        <dbReference type="ARBA" id="ARBA00023043"/>
    </source>
</evidence>
<dbReference type="FunFam" id="2.30.30.40:FF:000044">
    <property type="entry name" value="E3 ubiquitin-protein ligase MIB2, putative"/>
    <property type="match status" value="1"/>
</dbReference>
<dbReference type="GO" id="GO:0016567">
    <property type="term" value="P:protein ubiquitination"/>
    <property type="evidence" value="ECO:0007669"/>
    <property type="project" value="UniProtKB-UniPathway"/>
</dbReference>
<dbReference type="PROSITE" id="PS51416">
    <property type="entry name" value="MIB_HERC2"/>
    <property type="match status" value="2"/>
</dbReference>
<keyword evidence="8" id="KW-0677">Repeat</keyword>
<dbReference type="EMBL" id="ATLV01018366">
    <property type="status" value="NOT_ANNOTATED_CDS"/>
    <property type="molecule type" value="Genomic_DNA"/>
</dbReference>
<evidence type="ECO:0000256" key="16">
    <source>
        <dbReference type="SAM" id="MobiDB-lite"/>
    </source>
</evidence>
<dbReference type="InterPro" id="IPR010606">
    <property type="entry name" value="Mib_Herc2"/>
</dbReference>
<feature type="repeat" description="ANK" evidence="14">
    <location>
        <begin position="652"/>
        <end position="684"/>
    </location>
</feature>
<dbReference type="InterPro" id="IPR001841">
    <property type="entry name" value="Znf_RING"/>
</dbReference>
<protein>
    <recommendedName>
        <fullName evidence="4">RING-type E3 ubiquitin transferase</fullName>
        <ecNumber evidence="4">2.3.2.27</ecNumber>
    </recommendedName>
</protein>
<dbReference type="SUPFAM" id="SSF159034">
    <property type="entry name" value="Mib/herc2 domain-like"/>
    <property type="match status" value="2"/>
</dbReference>
<keyword evidence="22" id="KW-1185">Reference proteome</keyword>
<feature type="region of interest" description="Disordered" evidence="16">
    <location>
        <begin position="1025"/>
        <end position="1092"/>
    </location>
</feature>
<dbReference type="EnsemblMetazoa" id="ASIC010691-RA">
    <property type="protein sequence ID" value="ASIC010691-PA"/>
    <property type="gene ID" value="ASIC010691"/>
</dbReference>
<dbReference type="Pfam" id="PF12796">
    <property type="entry name" value="Ank_2"/>
    <property type="match status" value="2"/>
</dbReference>
<evidence type="ECO:0000256" key="3">
    <source>
        <dbReference type="ARBA" id="ARBA00004906"/>
    </source>
</evidence>
<evidence type="ECO:0000256" key="14">
    <source>
        <dbReference type="PROSITE-ProRule" id="PRU00023"/>
    </source>
</evidence>
<keyword evidence="7" id="KW-0479">Metal-binding</keyword>
<feature type="region of interest" description="Disordered" evidence="16">
    <location>
        <begin position="1123"/>
        <end position="1232"/>
    </location>
</feature>
<evidence type="ECO:0000256" key="15">
    <source>
        <dbReference type="PROSITE-ProRule" id="PRU00228"/>
    </source>
</evidence>
<keyword evidence="12" id="KW-0914">Notch signaling pathway</keyword>
<dbReference type="InterPro" id="IPR036770">
    <property type="entry name" value="Ankyrin_rpt-contain_sf"/>
</dbReference>
<evidence type="ECO:0000256" key="6">
    <source>
        <dbReference type="ARBA" id="ARBA00022679"/>
    </source>
</evidence>
<dbReference type="FunFam" id="3.30.60.90:FF:000004">
    <property type="entry name" value="Putative E3 ubiquitin-protein ligase MIB2"/>
    <property type="match status" value="1"/>
</dbReference>
<evidence type="ECO:0000256" key="11">
    <source>
        <dbReference type="ARBA" id="ARBA00022833"/>
    </source>
</evidence>
<sequence>MVTRPSGRGRSVSLGLQKSRLLALQQSGHWRRRSMLCCAEQFAGPALRHLVDPLNAITIAVADRSRSRCSDAAAAPWQRPADEVLAAESESAVVCTRLGRYCFALLHGQPETTTTAAAAATERYGSDTDPPGSASRRRGRAYAGVAPDCDNTATPAMLAPGIRVARGPDWIWQDQDDGEGHVGTLCEIGRSGSTHSPDKTVVVNWDSGHRTNYRVGYHKQYDLIVIDNAQIGVKHPNVICDGCTKAGIAGIRFRCAECPYYDLCATCYGNDVHDLEHPFIRFQTSNSVGIRLPPRKGATKVQLKGIFVGARVTRGPDWEWSNQDGGPGKTGRVMEIRGWDNESCRSVASVAWASGSTNVYRLGHKGNVDLRYVQPAVGGYYYKDHMPVLGQPEEQQPVSPPVRSHFYVGDRVQVAISEERLKTLQQGHGGWNPRMAEYLPKIGIVHRITDKGDIRVQYEGCANRWTFHPAALVKIFSFNLGDVVTFISDAAKMQQLQKGHGEWIETMHNVLGKSGKVIKIYSDGDLRVQQLDEDMAWTVNPKCVKLERSAVSHAAATERSNSMMDLSNQRTNEHHMTPLSGLSGTSAADRLVREAAQGNLEFVQNYLGMNAEAVDCVSGGKTCLQVAAHQGHVELVKYLLLLGANVNVVDKEGDSTLHYAAFGNQPEIMRVLLQHNANIDVLNSSHCSALHISAHKKPPHCVKVLLEFGANVNVQDAYGDTALHDAIGKENTEVVELLCNCPTLDLTIRNNRGFNALHHASLKGNVHAARNIIRLARQLVNVRKDDGFSALHLAALNGHSKVVEVLVKEGQADVNIRNNRSQTPFLLAVSQGHTAAIEKLVDLGCDIRARDEDGDNAMHLCIIKKANLVQEVSPTEAPKIHDIFQSLAGIVSEHRLMYALLCFLASEGCPLDVNHKGARVLDWIQSPQIKEIIVEYERTRLAREAAAAAAPNGPVISSAILSSATGAASRNLANEEDPQQQQLLFNFESMSIAGVGNAQVVDKMEGPHNPQLVLENGMSGVSLAAVSGPGVSGMQPPIGSNPPTPARRNRGGHNRDPGGVSSGALVTPPAVLGAAGHSEDGGHSDLLGSSPSASHNLAAGDISLSASNGNNVFVDSPARYKSPNRALSPGGGAAAAGLPPPVPPPASSGEQVAPVPPPHASSSPAPSNGPSKHISRRQFALDKIAPQTPPTSSSSGSSSSPPPSSGAPVPPPLPPPASSATHQRHHHQQPPRLTPAECIVCNEILPLIIFDPCQHQITCEECGIRMKKCLTCGEHIERRTTVAGRPLFCTKDGRQPSADRLRYLESKIMEIEETHCCSICMERRRNVAFLCGHGSCSKCAETLKICHMCRKAITKKINLY</sequence>
<evidence type="ECO:0000313" key="20">
    <source>
        <dbReference type="EMBL" id="KFB43018.1"/>
    </source>
</evidence>
<keyword evidence="10" id="KW-0833">Ubl conjugation pathway</keyword>
<dbReference type="GO" id="GO:0061630">
    <property type="term" value="F:ubiquitin protein ligase activity"/>
    <property type="evidence" value="ECO:0007669"/>
    <property type="project" value="UniProtKB-EC"/>
</dbReference>
<evidence type="ECO:0000256" key="4">
    <source>
        <dbReference type="ARBA" id="ARBA00012483"/>
    </source>
</evidence>
<evidence type="ECO:0000313" key="21">
    <source>
        <dbReference type="EnsemblMetazoa" id="ASIC010691-PA"/>
    </source>
</evidence>
<dbReference type="STRING" id="74873.A0A084VYH4"/>
<keyword evidence="9 15" id="KW-0863">Zinc-finger</keyword>
<evidence type="ECO:0000256" key="7">
    <source>
        <dbReference type="ARBA" id="ARBA00022723"/>
    </source>
</evidence>
<dbReference type="PROSITE" id="PS50089">
    <property type="entry name" value="ZF_RING_2"/>
    <property type="match status" value="1"/>
</dbReference>
<dbReference type="PRINTS" id="PR01415">
    <property type="entry name" value="ANKYRIN"/>
</dbReference>
<feature type="compositionally biased region" description="Low complexity" evidence="16">
    <location>
        <begin position="1190"/>
        <end position="1199"/>
    </location>
</feature>
<accession>A0A084VYH4</accession>
<evidence type="ECO:0000256" key="10">
    <source>
        <dbReference type="ARBA" id="ARBA00022786"/>
    </source>
</evidence>
<dbReference type="Pfam" id="PF00569">
    <property type="entry name" value="ZZ"/>
    <property type="match status" value="1"/>
</dbReference>
<keyword evidence="11" id="KW-0862">Zinc</keyword>
<evidence type="ECO:0000313" key="22">
    <source>
        <dbReference type="Proteomes" id="UP000030765"/>
    </source>
</evidence>
<dbReference type="PROSITE" id="PS50135">
    <property type="entry name" value="ZF_ZZ_2"/>
    <property type="match status" value="1"/>
</dbReference>
<feature type="repeat" description="ANK" evidence="14">
    <location>
        <begin position="820"/>
        <end position="852"/>
    </location>
</feature>
<keyword evidence="6" id="KW-0808">Transferase</keyword>
<dbReference type="SMART" id="SM00184">
    <property type="entry name" value="RING"/>
    <property type="match status" value="2"/>
</dbReference>
<dbReference type="PANTHER" id="PTHR24202:SF4">
    <property type="entry name" value="E3 UBIQUITIN-PROTEIN LIGASE MIB2-RELATED"/>
    <property type="match status" value="1"/>
</dbReference>
<dbReference type="Proteomes" id="UP000030765">
    <property type="component" value="Unassembled WGS sequence"/>
</dbReference>
<feature type="repeat" description="ANK" evidence="14">
    <location>
        <begin position="619"/>
        <end position="651"/>
    </location>
</feature>
<dbReference type="SMART" id="SM00248">
    <property type="entry name" value="ANK"/>
    <property type="match status" value="7"/>
</dbReference>
<dbReference type="CDD" id="cd16726">
    <property type="entry name" value="RING-HC_MIB2_rpt1"/>
    <property type="match status" value="1"/>
</dbReference>
<evidence type="ECO:0000259" key="19">
    <source>
        <dbReference type="PROSITE" id="PS51416"/>
    </source>
</evidence>
<feature type="domain" description="MIB/HERC2" evidence="19">
    <location>
        <begin position="150"/>
        <end position="229"/>
    </location>
</feature>
<dbReference type="InterPro" id="IPR000433">
    <property type="entry name" value="Znf_ZZ"/>
</dbReference>
<dbReference type="SMART" id="SM00291">
    <property type="entry name" value="ZnF_ZZ"/>
    <property type="match status" value="1"/>
</dbReference>
<feature type="domain" description="MIB/HERC2" evidence="19">
    <location>
        <begin position="298"/>
        <end position="376"/>
    </location>
</feature>
<comment type="catalytic activity">
    <reaction evidence="1">
        <text>S-ubiquitinyl-[E2 ubiquitin-conjugating enzyme]-L-cysteine + [acceptor protein]-L-lysine = [E2 ubiquitin-conjugating enzyme]-L-cysteine + N(6)-ubiquitinyl-[acceptor protein]-L-lysine.</text>
        <dbReference type="EC" id="2.3.2.27"/>
    </reaction>
</comment>
<comment type="pathway">
    <text evidence="3">Protein modification; protein ubiquitination.</text>
</comment>
<dbReference type="OMA" id="VEYERTR"/>
<dbReference type="GO" id="GO:0005737">
    <property type="term" value="C:cytoplasm"/>
    <property type="evidence" value="ECO:0007669"/>
    <property type="project" value="UniProtKB-SubCell"/>
</dbReference>
<dbReference type="SUPFAM" id="SSF48403">
    <property type="entry name" value="Ankyrin repeat"/>
    <property type="match status" value="1"/>
</dbReference>
<dbReference type="CDD" id="cd16520">
    <property type="entry name" value="RING-HC_MIBs-like"/>
    <property type="match status" value="1"/>
</dbReference>
<evidence type="ECO:0000256" key="5">
    <source>
        <dbReference type="ARBA" id="ARBA00022490"/>
    </source>
</evidence>
<dbReference type="PANTHER" id="PTHR24202">
    <property type="entry name" value="E3 UBIQUITIN-PROTEIN LIGASE MIB2"/>
    <property type="match status" value="1"/>
</dbReference>
<feature type="domain" description="RING-type" evidence="17">
    <location>
        <begin position="1317"/>
        <end position="1350"/>
    </location>
</feature>
<evidence type="ECO:0000256" key="12">
    <source>
        <dbReference type="ARBA" id="ARBA00022976"/>
    </source>
</evidence>
<dbReference type="Gene3D" id="1.25.40.20">
    <property type="entry name" value="Ankyrin repeat-containing domain"/>
    <property type="match status" value="2"/>
</dbReference>
<feature type="region of interest" description="Disordered" evidence="16">
    <location>
        <begin position="114"/>
        <end position="140"/>
    </location>
</feature>
<comment type="subcellular location">
    <subcellularLocation>
        <location evidence="2">Cytoplasm</location>
    </subcellularLocation>
</comment>
<dbReference type="InterPro" id="IPR002110">
    <property type="entry name" value="Ankyrin_rpt"/>
</dbReference>
<feature type="domain" description="ZZ-type" evidence="18">
    <location>
        <begin position="235"/>
        <end position="287"/>
    </location>
</feature>
<evidence type="ECO:0000259" key="17">
    <source>
        <dbReference type="PROSITE" id="PS50089"/>
    </source>
</evidence>
<dbReference type="VEuPathDB" id="VectorBase:ASIS011387"/>
<gene>
    <name evidence="20" type="ORF">ZHAS_00010691</name>
</gene>